<sequence length="70" mass="6662">MIAGVVAAGALLVVMAFPGSKEATASGPRSLLEEVADGGMPLSNDSAATILPPGSASPQAGAAHPLPPLG</sequence>
<dbReference type="AlphaFoldDB" id="A0A3A8GXM2"/>
<name>A0A3A8GXM2_9BACT</name>
<dbReference type="Proteomes" id="UP000268094">
    <property type="component" value="Unassembled WGS sequence"/>
</dbReference>
<accession>A0A3A8GXM2</accession>
<feature type="non-terminal residue" evidence="2">
    <location>
        <position position="70"/>
    </location>
</feature>
<evidence type="ECO:0000313" key="3">
    <source>
        <dbReference type="Proteomes" id="UP000268094"/>
    </source>
</evidence>
<organism evidence="2 3">
    <name type="scientific">Corallococcus terminator</name>
    <dbReference type="NCBI Taxonomy" id="2316733"/>
    <lineage>
        <taxon>Bacteria</taxon>
        <taxon>Pseudomonadati</taxon>
        <taxon>Myxococcota</taxon>
        <taxon>Myxococcia</taxon>
        <taxon>Myxococcales</taxon>
        <taxon>Cystobacterineae</taxon>
        <taxon>Myxococcaceae</taxon>
        <taxon>Corallococcus</taxon>
    </lineage>
</organism>
<evidence type="ECO:0000313" key="2">
    <source>
        <dbReference type="EMBL" id="RKG63395.1"/>
    </source>
</evidence>
<feature type="compositionally biased region" description="Low complexity" evidence="1">
    <location>
        <begin position="52"/>
        <end position="64"/>
    </location>
</feature>
<protein>
    <submittedName>
        <fullName evidence="2">Uncharacterized protein</fullName>
    </submittedName>
</protein>
<evidence type="ECO:0000256" key="1">
    <source>
        <dbReference type="SAM" id="MobiDB-lite"/>
    </source>
</evidence>
<gene>
    <name evidence="2" type="ORF">D7V88_42400</name>
</gene>
<comment type="caution">
    <text evidence="2">The sequence shown here is derived from an EMBL/GenBank/DDBJ whole genome shotgun (WGS) entry which is preliminary data.</text>
</comment>
<feature type="region of interest" description="Disordered" evidence="1">
    <location>
        <begin position="43"/>
        <end position="70"/>
    </location>
</feature>
<dbReference type="RefSeq" id="WP_208726810.1">
    <property type="nucleotide sequence ID" value="NZ_RAVZ01000837.1"/>
</dbReference>
<keyword evidence="3" id="KW-1185">Reference proteome</keyword>
<dbReference type="EMBL" id="RAVZ01000837">
    <property type="protein sequence ID" value="RKG63395.1"/>
    <property type="molecule type" value="Genomic_DNA"/>
</dbReference>
<proteinExistence type="predicted"/>
<reference evidence="3" key="1">
    <citation type="submission" date="2018-09" db="EMBL/GenBank/DDBJ databases">
        <authorList>
            <person name="Livingstone P.G."/>
            <person name="Whitworth D.E."/>
        </authorList>
    </citation>
    <scope>NUCLEOTIDE SEQUENCE [LARGE SCALE GENOMIC DNA]</scope>
    <source>
        <strain evidence="3">CA054A</strain>
    </source>
</reference>